<dbReference type="CAZy" id="GH57">
    <property type="family name" value="Glycoside Hydrolase Family 57"/>
</dbReference>
<dbReference type="CDD" id="cd10798">
    <property type="entry name" value="GH57N_like_1"/>
    <property type="match status" value="1"/>
</dbReference>
<dbReference type="PANTHER" id="PTHR36306:SF5">
    <property type="entry name" value="SLR1535 PROTEIN"/>
    <property type="match status" value="1"/>
</dbReference>
<accession>B1WXZ0</accession>
<evidence type="ECO:0000313" key="4">
    <source>
        <dbReference type="EMBL" id="ACB50977.1"/>
    </source>
</evidence>
<dbReference type="STRING" id="43989.cce_1627"/>
<keyword evidence="2" id="KW-0119">Carbohydrate metabolism</keyword>
<dbReference type="PANTHER" id="PTHR36306">
    <property type="entry name" value="ALPHA-AMYLASE-RELATED-RELATED"/>
    <property type="match status" value="1"/>
</dbReference>
<dbReference type="KEGG" id="cyt:cce_1627"/>
<evidence type="ECO:0000313" key="5">
    <source>
        <dbReference type="Proteomes" id="UP000001203"/>
    </source>
</evidence>
<reference evidence="4 5" key="1">
    <citation type="journal article" date="2008" name="Proc. Natl. Acad. Sci. U.S.A.">
        <title>The genome of Cyanothece 51142, a unicellular diazotrophic cyanobacterium important in the marine nitrogen cycle.</title>
        <authorList>
            <person name="Welsh E.A."/>
            <person name="Liberton M."/>
            <person name="Stoeckel J."/>
            <person name="Loh T."/>
            <person name="Elvitigala T."/>
            <person name="Wang C."/>
            <person name="Wollam A."/>
            <person name="Fulton R.S."/>
            <person name="Clifton S.W."/>
            <person name="Jacobs J.M."/>
            <person name="Aurora R."/>
            <person name="Ghosh B.K."/>
            <person name="Sherman L.A."/>
            <person name="Smith R.D."/>
            <person name="Wilson R.K."/>
            <person name="Pakrasi H.B."/>
        </authorList>
    </citation>
    <scope>NUCLEOTIDE SEQUENCE [LARGE SCALE GENOMIC DNA]</scope>
    <source>
        <strain evidence="5">ATCC 51142 / BH68</strain>
    </source>
</reference>
<dbReference type="InterPro" id="IPR011330">
    <property type="entry name" value="Glyco_hydro/deAcase_b/a-brl"/>
</dbReference>
<evidence type="ECO:0000259" key="3">
    <source>
        <dbReference type="Pfam" id="PF03065"/>
    </source>
</evidence>
<dbReference type="InterPro" id="IPR004300">
    <property type="entry name" value="Glyco_hydro_57_N"/>
</dbReference>
<organism evidence="4 5">
    <name type="scientific">Crocosphaera subtropica (strain ATCC 51142 / BH68)</name>
    <name type="common">Cyanothece sp. (strain ATCC 51142)</name>
    <dbReference type="NCBI Taxonomy" id="43989"/>
    <lineage>
        <taxon>Bacteria</taxon>
        <taxon>Bacillati</taxon>
        <taxon>Cyanobacteriota</taxon>
        <taxon>Cyanophyceae</taxon>
        <taxon>Oscillatoriophycideae</taxon>
        <taxon>Chroococcales</taxon>
        <taxon>Aphanothecaceae</taxon>
        <taxon>Crocosphaera</taxon>
        <taxon>Crocosphaera subtropica</taxon>
    </lineage>
</organism>
<keyword evidence="5" id="KW-1185">Reference proteome</keyword>
<dbReference type="Gene3D" id="3.20.110.20">
    <property type="match status" value="1"/>
</dbReference>
<feature type="domain" description="Glycoside hydrolase family 57 N-terminal" evidence="3">
    <location>
        <begin position="81"/>
        <end position="313"/>
    </location>
</feature>
<dbReference type="InterPro" id="IPR052046">
    <property type="entry name" value="GH57_Enzymes"/>
</dbReference>
<protein>
    <recommendedName>
        <fullName evidence="3">Glycoside hydrolase family 57 N-terminal domain-containing protein</fullName>
    </recommendedName>
</protein>
<comment type="similarity">
    <text evidence="1">Belongs to the glycosyl hydrolase 57 family.</text>
</comment>
<dbReference type="Pfam" id="PF03065">
    <property type="entry name" value="Glyco_hydro_57"/>
    <property type="match status" value="1"/>
</dbReference>
<evidence type="ECO:0000256" key="1">
    <source>
        <dbReference type="ARBA" id="ARBA00006821"/>
    </source>
</evidence>
<dbReference type="AlphaFoldDB" id="B1WXZ0"/>
<dbReference type="GO" id="GO:0003824">
    <property type="term" value="F:catalytic activity"/>
    <property type="evidence" value="ECO:0007669"/>
    <property type="project" value="InterPro"/>
</dbReference>
<proteinExistence type="inferred from homology"/>
<evidence type="ECO:0000256" key="2">
    <source>
        <dbReference type="ARBA" id="ARBA00023277"/>
    </source>
</evidence>
<sequence>MQNPGYSWMSLKIKVLIVDHSLKIKLMTQPSIYHALGLHMHQPPGNLKLLIDQHESEAELIIRCYERVARYAHSFQDVANIHVGFSGILLEQFLDPEIIDRYGKFIDIPAMLDSYRTANNIELIGMGYYHPVFPLIPQEDWKEHLIRGRQIIEQVFGRSPKGFWPPEMAFCMEMIPAIAAAGYEYVVVDGVHVQPDNGPGDIYQPYQATYEGTTITIIPRERDISNAQESGMDAIWFSQEVQHKVKNSLNPEQPRLVTTWSDGENGGWFRQMSEESAFFGHFFSPFMNQIKSGAIPIQSVSLSAYIKQHPPTESAFVRTGAWNVGTTSGFDFSQWAGSEQQKEGAKTIHQVSERYWQLWESKEQLPEGGQKTLEEARELILEGETSCFLFWGDEWVPKLYERTEPALTLLNQLEGPLNS</sequence>
<dbReference type="GO" id="GO:0005975">
    <property type="term" value="P:carbohydrate metabolic process"/>
    <property type="evidence" value="ECO:0007669"/>
    <property type="project" value="InterPro"/>
</dbReference>
<dbReference type="HOGENOM" id="CLU_697926_0_0_3"/>
<dbReference type="SUPFAM" id="SSF88713">
    <property type="entry name" value="Glycoside hydrolase/deacetylase"/>
    <property type="match status" value="1"/>
</dbReference>
<dbReference type="EMBL" id="CP000806">
    <property type="protein sequence ID" value="ACB50977.1"/>
    <property type="molecule type" value="Genomic_DNA"/>
</dbReference>
<gene>
    <name evidence="4" type="ordered locus">cce_1627</name>
</gene>
<dbReference type="Proteomes" id="UP000001203">
    <property type="component" value="Chromosome circular"/>
</dbReference>
<name>B1WXZ0_CROS5</name>
<dbReference type="eggNOG" id="COG1449">
    <property type="taxonomic scope" value="Bacteria"/>
</dbReference>